<organism evidence="2 3">
    <name type="scientific">Setomelanomma holmii</name>
    <dbReference type="NCBI Taxonomy" id="210430"/>
    <lineage>
        <taxon>Eukaryota</taxon>
        <taxon>Fungi</taxon>
        <taxon>Dikarya</taxon>
        <taxon>Ascomycota</taxon>
        <taxon>Pezizomycotina</taxon>
        <taxon>Dothideomycetes</taxon>
        <taxon>Pleosporomycetidae</taxon>
        <taxon>Pleosporales</taxon>
        <taxon>Pleosporineae</taxon>
        <taxon>Phaeosphaeriaceae</taxon>
        <taxon>Setomelanomma</taxon>
    </lineage>
</organism>
<name>A0A9P4GYM8_9PLEO</name>
<comment type="caution">
    <text evidence="2">The sequence shown here is derived from an EMBL/GenBank/DDBJ whole genome shotgun (WGS) entry which is preliminary data.</text>
</comment>
<sequence>MKIIAHERGGDLTWTFSNVDGVELYEPFAFLMRSSNNDLHTKGNSVRYMVYYYFMLAENAGLTENPRLRVTPGSMVPVFLSACRSMQKARYTWQDGPARSGTRASSEDTAHRTSEQYSCRSESLVIKLRVHPEVLAIINGLPNPSQRTKIPDSDDEESGVNGAQATTKFPPNVSAPCQRLELSHLRNNKASVVSMTSMMACRVAKDIEMRTC</sequence>
<reference evidence="2" key="1">
    <citation type="journal article" date="2020" name="Stud. Mycol.">
        <title>101 Dothideomycetes genomes: a test case for predicting lifestyles and emergence of pathogens.</title>
        <authorList>
            <person name="Haridas S."/>
            <person name="Albert R."/>
            <person name="Binder M."/>
            <person name="Bloem J."/>
            <person name="Labutti K."/>
            <person name="Salamov A."/>
            <person name="Andreopoulos B."/>
            <person name="Baker S."/>
            <person name="Barry K."/>
            <person name="Bills G."/>
            <person name="Bluhm B."/>
            <person name="Cannon C."/>
            <person name="Castanera R."/>
            <person name="Culley D."/>
            <person name="Daum C."/>
            <person name="Ezra D."/>
            <person name="Gonzalez J."/>
            <person name="Henrissat B."/>
            <person name="Kuo A."/>
            <person name="Liang C."/>
            <person name="Lipzen A."/>
            <person name="Lutzoni F."/>
            <person name="Magnuson J."/>
            <person name="Mondo S."/>
            <person name="Nolan M."/>
            <person name="Ohm R."/>
            <person name="Pangilinan J."/>
            <person name="Park H.-J."/>
            <person name="Ramirez L."/>
            <person name="Alfaro M."/>
            <person name="Sun H."/>
            <person name="Tritt A."/>
            <person name="Yoshinaga Y."/>
            <person name="Zwiers L.-H."/>
            <person name="Turgeon B."/>
            <person name="Goodwin S."/>
            <person name="Spatafora J."/>
            <person name="Crous P."/>
            <person name="Grigoriev I."/>
        </authorList>
    </citation>
    <scope>NUCLEOTIDE SEQUENCE</scope>
    <source>
        <strain evidence="2">CBS 110217</strain>
    </source>
</reference>
<feature type="compositionally biased region" description="Basic and acidic residues" evidence="1">
    <location>
        <begin position="105"/>
        <end position="114"/>
    </location>
</feature>
<proteinExistence type="predicted"/>
<dbReference type="EMBL" id="ML978295">
    <property type="protein sequence ID" value="KAF2024461.1"/>
    <property type="molecule type" value="Genomic_DNA"/>
</dbReference>
<gene>
    <name evidence="2" type="ORF">EK21DRAFT_117779</name>
</gene>
<feature type="region of interest" description="Disordered" evidence="1">
    <location>
        <begin position="142"/>
        <end position="172"/>
    </location>
</feature>
<dbReference type="AlphaFoldDB" id="A0A9P4GYM8"/>
<protein>
    <submittedName>
        <fullName evidence="2">Uncharacterized protein</fullName>
    </submittedName>
</protein>
<accession>A0A9P4GYM8</accession>
<evidence type="ECO:0000256" key="1">
    <source>
        <dbReference type="SAM" id="MobiDB-lite"/>
    </source>
</evidence>
<evidence type="ECO:0000313" key="2">
    <source>
        <dbReference type="EMBL" id="KAF2024461.1"/>
    </source>
</evidence>
<dbReference type="Proteomes" id="UP000799777">
    <property type="component" value="Unassembled WGS sequence"/>
</dbReference>
<evidence type="ECO:0000313" key="3">
    <source>
        <dbReference type="Proteomes" id="UP000799777"/>
    </source>
</evidence>
<feature type="region of interest" description="Disordered" evidence="1">
    <location>
        <begin position="94"/>
        <end position="115"/>
    </location>
</feature>
<keyword evidence="3" id="KW-1185">Reference proteome</keyword>
<dbReference type="OrthoDB" id="3683952at2759"/>